<keyword evidence="4" id="KW-1185">Reference proteome</keyword>
<gene>
    <name evidence="2" type="ORF">SS50377_15538</name>
    <name evidence="3" type="ORF">SS50377_24609</name>
</gene>
<reference evidence="3" key="2">
    <citation type="submission" date="2020-12" db="EMBL/GenBank/DDBJ databases">
        <title>New Spironucleus salmonicida genome in near-complete chromosomes.</title>
        <authorList>
            <person name="Xu F."/>
            <person name="Kurt Z."/>
            <person name="Jimenez-Gonzalez A."/>
            <person name="Astvaldsson A."/>
            <person name="Andersson J.O."/>
            <person name="Svard S.G."/>
        </authorList>
    </citation>
    <scope>NUCLEOTIDE SEQUENCE</scope>
    <source>
        <strain evidence="3">ATCC 50377</strain>
    </source>
</reference>
<sequence>MSINLEIHTIINGDPEVMQSFHALQTEQLASLQTNSQSLESDIYLLKARKNVYNYIRQKKIFIATRKSRAIELCEFRDPALEETVNFALEFDDDDVFDENFFSQQMKHTNFNIDDLLKNAMDKKKNFMAQKQAQKSDTELNAELNVVKTVSDTFLEGIQQKLNNQDVFNACVSQFVEIANENKLFCPLKALQEEDAEMNKQMTKLHQEINQLRLDLVMAKNDVEISVHNADRSDTVMQQINNQIDIITRKNDKMKLEKQQYFNETVKDKVVYNRPWRCDSRRNSAELKMQHEYKRLQFVLGDFKYNVGEIKLSIQQVLSDSVFKLHFNFKGDRMIRYLIDKTQFLEYIQKIIRLDEVVDKIFDKYADNEQSLNVFITEK</sequence>
<evidence type="ECO:0000313" key="2">
    <source>
        <dbReference type="EMBL" id="EST44538.1"/>
    </source>
</evidence>
<reference evidence="2 3" key="1">
    <citation type="journal article" date="2014" name="PLoS Genet.">
        <title>The Genome of Spironucleus salmonicida Highlights a Fish Pathogen Adapted to Fluctuating Environments.</title>
        <authorList>
            <person name="Xu F."/>
            <person name="Jerlstrom-Hultqvist J."/>
            <person name="Einarsson E."/>
            <person name="Astvaldsson A."/>
            <person name="Svard S.G."/>
            <person name="Andersson J.O."/>
        </authorList>
    </citation>
    <scope>NUCLEOTIDE SEQUENCE</scope>
    <source>
        <strain evidence="3">ATCC 50377</strain>
    </source>
</reference>
<dbReference type="AlphaFoldDB" id="V6LJH9"/>
<evidence type="ECO:0000256" key="1">
    <source>
        <dbReference type="SAM" id="Coils"/>
    </source>
</evidence>
<dbReference type="VEuPathDB" id="GiardiaDB:SS50377_24609"/>
<dbReference type="EMBL" id="AUWU02000005">
    <property type="protein sequence ID" value="KAH0572498.1"/>
    <property type="molecule type" value="Genomic_DNA"/>
</dbReference>
<dbReference type="Proteomes" id="UP000018208">
    <property type="component" value="Unassembled WGS sequence"/>
</dbReference>
<evidence type="ECO:0000313" key="4">
    <source>
        <dbReference type="Proteomes" id="UP000018208"/>
    </source>
</evidence>
<keyword evidence="1" id="KW-0175">Coiled coil</keyword>
<evidence type="ECO:0000313" key="3">
    <source>
        <dbReference type="EMBL" id="KAH0572498.1"/>
    </source>
</evidence>
<proteinExistence type="predicted"/>
<organism evidence="2">
    <name type="scientific">Spironucleus salmonicida</name>
    <dbReference type="NCBI Taxonomy" id="348837"/>
    <lineage>
        <taxon>Eukaryota</taxon>
        <taxon>Metamonada</taxon>
        <taxon>Diplomonadida</taxon>
        <taxon>Hexamitidae</taxon>
        <taxon>Hexamitinae</taxon>
        <taxon>Spironucleus</taxon>
    </lineage>
</organism>
<name>V6LJH9_9EUKA</name>
<dbReference type="EMBL" id="KI546115">
    <property type="protein sequence ID" value="EST44538.1"/>
    <property type="molecule type" value="Genomic_DNA"/>
</dbReference>
<accession>V6LJH9</accession>
<protein>
    <submittedName>
        <fullName evidence="2">Uncharacterized protein</fullName>
    </submittedName>
</protein>
<feature type="coiled-coil region" evidence="1">
    <location>
        <begin position="188"/>
        <end position="257"/>
    </location>
</feature>